<dbReference type="Proteomes" id="UP000037035">
    <property type="component" value="Unassembled WGS sequence"/>
</dbReference>
<organism evidence="2 3">
    <name type="scientific">Puccinia sorghi</name>
    <dbReference type="NCBI Taxonomy" id="27349"/>
    <lineage>
        <taxon>Eukaryota</taxon>
        <taxon>Fungi</taxon>
        <taxon>Dikarya</taxon>
        <taxon>Basidiomycota</taxon>
        <taxon>Pucciniomycotina</taxon>
        <taxon>Pucciniomycetes</taxon>
        <taxon>Pucciniales</taxon>
        <taxon>Pucciniaceae</taxon>
        <taxon>Puccinia</taxon>
    </lineage>
</organism>
<evidence type="ECO:0000313" key="2">
    <source>
        <dbReference type="EMBL" id="KNZ51575.1"/>
    </source>
</evidence>
<dbReference type="AlphaFoldDB" id="A0A0L6UUN4"/>
<protein>
    <submittedName>
        <fullName evidence="2">Uncharacterized protein</fullName>
    </submittedName>
</protein>
<feature type="region of interest" description="Disordered" evidence="1">
    <location>
        <begin position="1"/>
        <end position="27"/>
    </location>
</feature>
<accession>A0A0L6UUN4</accession>
<comment type="caution">
    <text evidence="2">The sequence shown here is derived from an EMBL/GenBank/DDBJ whole genome shotgun (WGS) entry which is preliminary data.</text>
</comment>
<dbReference type="EMBL" id="LAVV01008946">
    <property type="protein sequence ID" value="KNZ51575.1"/>
    <property type="molecule type" value="Genomic_DNA"/>
</dbReference>
<evidence type="ECO:0000256" key="1">
    <source>
        <dbReference type="SAM" id="MobiDB-lite"/>
    </source>
</evidence>
<dbReference type="VEuPathDB" id="FungiDB:VP01_38g6"/>
<keyword evidence="3" id="KW-1185">Reference proteome</keyword>
<gene>
    <name evidence="2" type="ORF">VP01_38g6</name>
</gene>
<evidence type="ECO:0000313" key="3">
    <source>
        <dbReference type="Proteomes" id="UP000037035"/>
    </source>
</evidence>
<proteinExistence type="predicted"/>
<name>A0A0L6UUN4_9BASI</name>
<sequence>MSQHLESATSSSNESAGTQGGSSWNQRADTNIINDAVSLYQDTMAASLPMEELVSGFSILGKSSKSQLYLHMDDKYKNNWLLFEIRQIFSKSLGCDA</sequence>
<reference evidence="2 3" key="1">
    <citation type="submission" date="2015-08" db="EMBL/GenBank/DDBJ databases">
        <title>Next Generation Sequencing and Analysis of the Genome of Puccinia sorghi L Schw, the Causal Agent of Maize Common Rust.</title>
        <authorList>
            <person name="Rochi L."/>
            <person name="Burguener G."/>
            <person name="Darino M."/>
            <person name="Turjanski A."/>
            <person name="Kreff E."/>
            <person name="Dieguez M.J."/>
            <person name="Sacco F."/>
        </authorList>
    </citation>
    <scope>NUCLEOTIDE SEQUENCE [LARGE SCALE GENOMIC DNA]</scope>
    <source>
        <strain evidence="2 3">RO10H11247</strain>
    </source>
</reference>